<reference evidence="11 12" key="1">
    <citation type="submission" date="2020-08" db="EMBL/GenBank/DDBJ databases">
        <title>Paraeoetvoesia sp. YC-7-48 draft genome sequence.</title>
        <authorList>
            <person name="Yao L."/>
        </authorList>
    </citation>
    <scope>NUCLEOTIDE SEQUENCE [LARGE SCALE GENOMIC DNA]</scope>
    <source>
        <strain evidence="12">YC-7-48</strain>
    </source>
</reference>
<dbReference type="GO" id="GO:0003724">
    <property type="term" value="F:RNA helicase activity"/>
    <property type="evidence" value="ECO:0007669"/>
    <property type="project" value="UniProtKB-EC"/>
</dbReference>
<dbReference type="CDD" id="cd12501">
    <property type="entry name" value="RRM_EcDbpA_like"/>
    <property type="match status" value="1"/>
</dbReference>
<dbReference type="InterPro" id="IPR027417">
    <property type="entry name" value="P-loop_NTPase"/>
</dbReference>
<dbReference type="SUPFAM" id="SSF52540">
    <property type="entry name" value="P-loop containing nucleoside triphosphate hydrolases"/>
    <property type="match status" value="1"/>
</dbReference>
<dbReference type="GO" id="GO:0005524">
    <property type="term" value="F:ATP binding"/>
    <property type="evidence" value="ECO:0007669"/>
    <property type="project" value="UniProtKB-KW"/>
</dbReference>
<dbReference type="InterPro" id="IPR000629">
    <property type="entry name" value="RNA-helicase_DEAD-box_CS"/>
</dbReference>
<evidence type="ECO:0000256" key="6">
    <source>
        <dbReference type="PROSITE-ProRule" id="PRU00552"/>
    </source>
</evidence>
<feature type="domain" description="Helicase C-terminal" evidence="9">
    <location>
        <begin position="217"/>
        <end position="379"/>
    </location>
</feature>
<sequence length="461" mass="50910">MTTPTGFHTLPLPDTLLATLDDLGFTDMTPIQAQTLPLALDGKDLIAQAKTGSGKTAAFGLPLLAKLNPRYFGTQALVLCPTRELADQVSRELRRLARNIENIKILTLCGGAAIKPQIESLQHGAHVVVGTPGRVRDHLERESLILPGLQTLVLDEADRMIDMGFYDDMVAIASHCPHKRQTLLFSATYPDNIRKASARFLNRPLEVFTEALHSAHHIEQHFYEVNDDQRLDIAVKLLSKHRPGSTLIFCNTKARVTDMTDVLREHGFSALELHGDMEQRDREDVMIQFANQSCAVLVATDVAARGLDIKTLDAVINVDISPDPEVHVHRIGRTGRTDQPGLAISLVGTKEMHWAERIAQFQKAPLVWKPVESVKKQAIKPVGAPMVTLCIQGGKKNKLRPGDLLGALTKDAGLQFDDVGKITILDYVAFVALKREVADDAYAHLANGQIKGKQFRMRFMS</sequence>
<dbReference type="Pfam" id="PF03880">
    <property type="entry name" value="DbpA"/>
    <property type="match status" value="1"/>
</dbReference>
<dbReference type="EMBL" id="JACJUU010000001">
    <property type="protein sequence ID" value="MBC2768480.1"/>
    <property type="molecule type" value="Genomic_DNA"/>
</dbReference>
<dbReference type="PANTHER" id="PTHR47959">
    <property type="entry name" value="ATP-DEPENDENT RNA HELICASE RHLE-RELATED"/>
    <property type="match status" value="1"/>
</dbReference>
<keyword evidence="2 7" id="KW-0378">Hydrolase</keyword>
<dbReference type="GO" id="GO:0016787">
    <property type="term" value="F:hydrolase activity"/>
    <property type="evidence" value="ECO:0007669"/>
    <property type="project" value="UniProtKB-KW"/>
</dbReference>
<dbReference type="PANTHER" id="PTHR47959:SF1">
    <property type="entry name" value="ATP-DEPENDENT RNA HELICASE DBPA"/>
    <property type="match status" value="1"/>
</dbReference>
<dbReference type="EC" id="3.6.4.13" evidence="11"/>
<comment type="similarity">
    <text evidence="5 7">Belongs to the DEAD box helicase family.</text>
</comment>
<protein>
    <submittedName>
        <fullName evidence="11">ATP-dependent RNA helicase DbpA</fullName>
        <ecNumber evidence="11">3.6.4.13</ecNumber>
    </submittedName>
</protein>
<keyword evidence="12" id="KW-1185">Reference proteome</keyword>
<keyword evidence="4 7" id="KW-0067">ATP-binding</keyword>
<dbReference type="Gene3D" id="3.30.70.330">
    <property type="match status" value="1"/>
</dbReference>
<dbReference type="Pfam" id="PF00270">
    <property type="entry name" value="DEAD"/>
    <property type="match status" value="1"/>
</dbReference>
<organism evidence="11 12">
    <name type="scientific">Pusillimonas minor</name>
    <dbReference type="NCBI Taxonomy" id="2697024"/>
    <lineage>
        <taxon>Bacteria</taxon>
        <taxon>Pseudomonadati</taxon>
        <taxon>Pseudomonadota</taxon>
        <taxon>Betaproteobacteria</taxon>
        <taxon>Burkholderiales</taxon>
        <taxon>Alcaligenaceae</taxon>
        <taxon>Pusillimonas</taxon>
    </lineage>
</organism>
<dbReference type="InterPro" id="IPR014014">
    <property type="entry name" value="RNA_helicase_DEAD_Q_motif"/>
</dbReference>
<evidence type="ECO:0000259" key="10">
    <source>
        <dbReference type="PROSITE" id="PS51195"/>
    </source>
</evidence>
<dbReference type="InterPro" id="IPR050079">
    <property type="entry name" value="DEAD_box_RNA_helicase"/>
</dbReference>
<comment type="caution">
    <text evidence="11">The sequence shown here is derived from an EMBL/GenBank/DDBJ whole genome shotgun (WGS) entry which is preliminary data.</text>
</comment>
<accession>A0A842HMC1</accession>
<evidence type="ECO:0000256" key="4">
    <source>
        <dbReference type="ARBA" id="ARBA00022840"/>
    </source>
</evidence>
<dbReference type="GO" id="GO:0005829">
    <property type="term" value="C:cytosol"/>
    <property type="evidence" value="ECO:0007669"/>
    <property type="project" value="TreeGrafter"/>
</dbReference>
<feature type="domain" description="Helicase ATP-binding" evidence="8">
    <location>
        <begin position="36"/>
        <end position="207"/>
    </location>
</feature>
<dbReference type="PROSITE" id="PS51192">
    <property type="entry name" value="HELICASE_ATP_BIND_1"/>
    <property type="match status" value="1"/>
</dbReference>
<dbReference type="CDD" id="cd18787">
    <property type="entry name" value="SF2_C_DEAD"/>
    <property type="match status" value="1"/>
</dbReference>
<dbReference type="InterPro" id="IPR044742">
    <property type="entry name" value="DEAD/DEAH_RhlB"/>
</dbReference>
<dbReference type="InterPro" id="IPR001650">
    <property type="entry name" value="Helicase_C-like"/>
</dbReference>
<dbReference type="CDD" id="cd00268">
    <property type="entry name" value="DEADc"/>
    <property type="match status" value="1"/>
</dbReference>
<evidence type="ECO:0000259" key="8">
    <source>
        <dbReference type="PROSITE" id="PS51192"/>
    </source>
</evidence>
<evidence type="ECO:0000259" key="9">
    <source>
        <dbReference type="PROSITE" id="PS51194"/>
    </source>
</evidence>
<dbReference type="Gene3D" id="3.40.50.300">
    <property type="entry name" value="P-loop containing nucleotide triphosphate hydrolases"/>
    <property type="match status" value="2"/>
</dbReference>
<dbReference type="SMART" id="SM00487">
    <property type="entry name" value="DEXDc"/>
    <property type="match status" value="1"/>
</dbReference>
<keyword evidence="1 7" id="KW-0547">Nucleotide-binding</keyword>
<dbReference type="NCBIfam" id="NF008744">
    <property type="entry name" value="PRK11776.1"/>
    <property type="match status" value="1"/>
</dbReference>
<proteinExistence type="inferred from homology"/>
<evidence type="ECO:0000256" key="5">
    <source>
        <dbReference type="ARBA" id="ARBA00038437"/>
    </source>
</evidence>
<gene>
    <name evidence="11" type="primary">dbpA</name>
    <name evidence="11" type="ORF">GTU67_00955</name>
</gene>
<dbReference type="InterPro" id="IPR011545">
    <property type="entry name" value="DEAD/DEAH_box_helicase_dom"/>
</dbReference>
<dbReference type="InterPro" id="IPR005580">
    <property type="entry name" value="DbpA/CsdA_RNA-bd_dom"/>
</dbReference>
<evidence type="ECO:0000256" key="1">
    <source>
        <dbReference type="ARBA" id="ARBA00022741"/>
    </source>
</evidence>
<dbReference type="Pfam" id="PF00271">
    <property type="entry name" value="Helicase_C"/>
    <property type="match status" value="1"/>
</dbReference>
<dbReference type="GO" id="GO:0003676">
    <property type="term" value="F:nucleic acid binding"/>
    <property type="evidence" value="ECO:0007669"/>
    <property type="project" value="InterPro"/>
</dbReference>
<feature type="short sequence motif" description="Q motif" evidence="6">
    <location>
        <begin position="5"/>
        <end position="33"/>
    </location>
</feature>
<evidence type="ECO:0000313" key="12">
    <source>
        <dbReference type="Proteomes" id="UP000545386"/>
    </source>
</evidence>
<dbReference type="AlphaFoldDB" id="A0A842HMC1"/>
<dbReference type="InterPro" id="IPR014001">
    <property type="entry name" value="Helicase_ATP-bd"/>
</dbReference>
<evidence type="ECO:0000256" key="2">
    <source>
        <dbReference type="ARBA" id="ARBA00022801"/>
    </source>
</evidence>
<dbReference type="RefSeq" id="WP_185778323.1">
    <property type="nucleotide sequence ID" value="NZ_JACJUU010000001.1"/>
</dbReference>
<dbReference type="InterPro" id="IPR012677">
    <property type="entry name" value="Nucleotide-bd_a/b_plait_sf"/>
</dbReference>
<evidence type="ECO:0000256" key="3">
    <source>
        <dbReference type="ARBA" id="ARBA00022806"/>
    </source>
</evidence>
<dbReference type="Proteomes" id="UP000545386">
    <property type="component" value="Unassembled WGS sequence"/>
</dbReference>
<dbReference type="SMART" id="SM00490">
    <property type="entry name" value="HELICc"/>
    <property type="match status" value="1"/>
</dbReference>
<dbReference type="PROSITE" id="PS51194">
    <property type="entry name" value="HELICASE_CTER"/>
    <property type="match status" value="1"/>
</dbReference>
<dbReference type="PROSITE" id="PS51195">
    <property type="entry name" value="Q_MOTIF"/>
    <property type="match status" value="1"/>
</dbReference>
<keyword evidence="3 7" id="KW-0347">Helicase</keyword>
<evidence type="ECO:0000256" key="7">
    <source>
        <dbReference type="RuleBase" id="RU000492"/>
    </source>
</evidence>
<name>A0A842HMC1_9BURK</name>
<evidence type="ECO:0000313" key="11">
    <source>
        <dbReference type="EMBL" id="MBC2768480.1"/>
    </source>
</evidence>
<feature type="domain" description="DEAD-box RNA helicase Q" evidence="10">
    <location>
        <begin position="5"/>
        <end position="33"/>
    </location>
</feature>
<dbReference type="PROSITE" id="PS00039">
    <property type="entry name" value="DEAD_ATP_HELICASE"/>
    <property type="match status" value="1"/>
</dbReference>